<organism evidence="1 2">
    <name type="scientific">Bauhinia variegata</name>
    <name type="common">Purple orchid tree</name>
    <name type="synonym">Phanera variegata</name>
    <dbReference type="NCBI Taxonomy" id="167791"/>
    <lineage>
        <taxon>Eukaryota</taxon>
        <taxon>Viridiplantae</taxon>
        <taxon>Streptophyta</taxon>
        <taxon>Embryophyta</taxon>
        <taxon>Tracheophyta</taxon>
        <taxon>Spermatophyta</taxon>
        <taxon>Magnoliopsida</taxon>
        <taxon>eudicotyledons</taxon>
        <taxon>Gunneridae</taxon>
        <taxon>Pentapetalae</taxon>
        <taxon>rosids</taxon>
        <taxon>fabids</taxon>
        <taxon>Fabales</taxon>
        <taxon>Fabaceae</taxon>
        <taxon>Cercidoideae</taxon>
        <taxon>Cercideae</taxon>
        <taxon>Bauhiniinae</taxon>
        <taxon>Bauhinia</taxon>
    </lineage>
</organism>
<dbReference type="Proteomes" id="UP000828941">
    <property type="component" value="Chromosome 13"/>
</dbReference>
<protein>
    <submittedName>
        <fullName evidence="1">Uncharacterized protein</fullName>
    </submittedName>
</protein>
<reference evidence="1 2" key="1">
    <citation type="journal article" date="2022" name="DNA Res.">
        <title>Chromosomal-level genome assembly of the orchid tree Bauhinia variegata (Leguminosae; Cercidoideae) supports the allotetraploid origin hypothesis of Bauhinia.</title>
        <authorList>
            <person name="Zhong Y."/>
            <person name="Chen Y."/>
            <person name="Zheng D."/>
            <person name="Pang J."/>
            <person name="Liu Y."/>
            <person name="Luo S."/>
            <person name="Meng S."/>
            <person name="Qian L."/>
            <person name="Wei D."/>
            <person name="Dai S."/>
            <person name="Zhou R."/>
        </authorList>
    </citation>
    <scope>NUCLEOTIDE SEQUENCE [LARGE SCALE GENOMIC DNA]</scope>
    <source>
        <strain evidence="1">BV-YZ2020</strain>
    </source>
</reference>
<gene>
    <name evidence="1" type="ORF">L6164_033137</name>
</gene>
<name>A0ACB9KR67_BAUVA</name>
<proteinExistence type="predicted"/>
<evidence type="ECO:0000313" key="2">
    <source>
        <dbReference type="Proteomes" id="UP000828941"/>
    </source>
</evidence>
<accession>A0ACB9KR67</accession>
<dbReference type="EMBL" id="CM039438">
    <property type="protein sequence ID" value="KAI4299703.1"/>
    <property type="molecule type" value="Genomic_DNA"/>
</dbReference>
<sequence length="344" mass="37765">MLWTLPSPHMGHVSGPNGSTGKPKGVTLSHGAFIVQSPAKIAIVGYSEDDIYLHTAPLCHIGGLSSAMAMLMAGGCRVLMPKFDAQSAVEAIEQYTVTSLITVPAILVDMILLIRKKGAWKGGETVKRILNGGGSLFVELIKDASIFFHKAKLISAYGVCLGKAAPHEELKLCVDDSGHTGKFLTRGPHIMIGYWGQIPLNSSDPMNEVWLDTGDIGSIDPHGNLWLIRRANTRIKSGGENIYPEEVEAILLEHPGIAGAVIMGIPDARLTEMVVAWNKTSRPGFETNLALPRGQYLGAWPQQEDWQWSEQSISDKELHLSREHLHQYCMEKKLTRFKIPKIFI</sequence>
<comment type="caution">
    <text evidence="1">The sequence shown here is derived from an EMBL/GenBank/DDBJ whole genome shotgun (WGS) entry which is preliminary data.</text>
</comment>
<keyword evidence="2" id="KW-1185">Reference proteome</keyword>
<evidence type="ECO:0000313" key="1">
    <source>
        <dbReference type="EMBL" id="KAI4299703.1"/>
    </source>
</evidence>